<evidence type="ECO:0000256" key="2">
    <source>
        <dbReference type="ARBA" id="ARBA00021980"/>
    </source>
</evidence>
<dbReference type="PANTHER" id="PTHR43691:SF11">
    <property type="entry name" value="FI09636P-RELATED"/>
    <property type="match status" value="1"/>
</dbReference>
<evidence type="ECO:0000256" key="1">
    <source>
        <dbReference type="ARBA" id="ARBA00011888"/>
    </source>
</evidence>
<dbReference type="PANTHER" id="PTHR43691">
    <property type="entry name" value="URIDINE PHOSPHORYLASE"/>
    <property type="match status" value="1"/>
</dbReference>
<sequence>MEISAENPRFEGKVPHLMCKEGDIAEVVLIPGDPARVNMFQDLCDDFRIVASNREYTIGTGKYQGYPVSICSTGIGGPSTEIAVIELIELGAKALIRIGGTGVLTSEIKCGDMVITTGSMRLGGSSSFYAPVEYPAVASFEVIHCLIDACKNRGSNYWKGISASVGSFFAGQGRTAIGKKFYNSDLIEKYRKLNIINMEMESETILTLGNLFGIFTGSICAVHANRETDEWLYDFSPAQKQMCMIALDAVVLLYNRYLSNED</sequence>
<evidence type="ECO:0000259" key="4">
    <source>
        <dbReference type="Pfam" id="PF01048"/>
    </source>
</evidence>
<evidence type="ECO:0000313" key="6">
    <source>
        <dbReference type="Proteomes" id="UP000601171"/>
    </source>
</evidence>
<dbReference type="RefSeq" id="WP_262430129.1">
    <property type="nucleotide sequence ID" value="NZ_JACRTG010000025.1"/>
</dbReference>
<comment type="caution">
    <text evidence="5">The sequence shown here is derived from an EMBL/GenBank/DDBJ whole genome shotgun (WGS) entry which is preliminary data.</text>
</comment>
<dbReference type="Pfam" id="PF01048">
    <property type="entry name" value="PNP_UDP_1"/>
    <property type="match status" value="1"/>
</dbReference>
<dbReference type="GO" id="GO:0004850">
    <property type="term" value="F:uridine phosphorylase activity"/>
    <property type="evidence" value="ECO:0007669"/>
    <property type="project" value="UniProtKB-EC"/>
</dbReference>
<dbReference type="InterPro" id="IPR035994">
    <property type="entry name" value="Nucleoside_phosphorylase_sf"/>
</dbReference>
<dbReference type="CDD" id="cd17767">
    <property type="entry name" value="UP_EcUdp-like"/>
    <property type="match status" value="1"/>
</dbReference>
<comment type="catalytic activity">
    <reaction evidence="3">
        <text>uridine + phosphate = alpha-D-ribose 1-phosphate + uracil</text>
        <dbReference type="Rhea" id="RHEA:24388"/>
        <dbReference type="ChEBI" id="CHEBI:16704"/>
        <dbReference type="ChEBI" id="CHEBI:17568"/>
        <dbReference type="ChEBI" id="CHEBI:43474"/>
        <dbReference type="ChEBI" id="CHEBI:57720"/>
        <dbReference type="EC" id="2.4.2.3"/>
    </reaction>
</comment>
<accession>A0A926IKU6</accession>
<dbReference type="AlphaFoldDB" id="A0A926IKU6"/>
<proteinExistence type="predicted"/>
<name>A0A926IKU6_9FIRM</name>
<evidence type="ECO:0000256" key="3">
    <source>
        <dbReference type="ARBA" id="ARBA00048447"/>
    </source>
</evidence>
<dbReference type="Gene3D" id="3.40.50.1580">
    <property type="entry name" value="Nucleoside phosphorylase domain"/>
    <property type="match status" value="1"/>
</dbReference>
<dbReference type="GO" id="GO:0005829">
    <property type="term" value="C:cytosol"/>
    <property type="evidence" value="ECO:0007669"/>
    <property type="project" value="TreeGrafter"/>
</dbReference>
<gene>
    <name evidence="5" type="ORF">H8707_10595</name>
</gene>
<feature type="domain" description="Nucleoside phosphorylase" evidence="4">
    <location>
        <begin position="27"/>
        <end position="245"/>
    </location>
</feature>
<dbReference type="GO" id="GO:0009116">
    <property type="term" value="P:nucleoside metabolic process"/>
    <property type="evidence" value="ECO:0007669"/>
    <property type="project" value="InterPro"/>
</dbReference>
<organism evidence="5 6">
    <name type="scientific">Paratissierella segnis</name>
    <dbReference type="NCBI Taxonomy" id="2763679"/>
    <lineage>
        <taxon>Bacteria</taxon>
        <taxon>Bacillati</taxon>
        <taxon>Bacillota</taxon>
        <taxon>Tissierellia</taxon>
        <taxon>Tissierellales</taxon>
        <taxon>Tissierellaceae</taxon>
        <taxon>Paratissierella</taxon>
    </lineage>
</organism>
<keyword evidence="6" id="KW-1185">Reference proteome</keyword>
<dbReference type="EMBL" id="JACRTG010000025">
    <property type="protein sequence ID" value="MBC8588675.1"/>
    <property type="molecule type" value="Genomic_DNA"/>
</dbReference>
<dbReference type="SUPFAM" id="SSF53167">
    <property type="entry name" value="Purine and uridine phosphorylases"/>
    <property type="match status" value="1"/>
</dbReference>
<dbReference type="InterPro" id="IPR000845">
    <property type="entry name" value="Nucleoside_phosphorylase_d"/>
</dbReference>
<reference evidence="5" key="1">
    <citation type="submission" date="2020-08" db="EMBL/GenBank/DDBJ databases">
        <title>Genome public.</title>
        <authorList>
            <person name="Liu C."/>
            <person name="Sun Q."/>
        </authorList>
    </citation>
    <scope>NUCLEOTIDE SEQUENCE</scope>
    <source>
        <strain evidence="5">BX21</strain>
    </source>
</reference>
<protein>
    <recommendedName>
        <fullName evidence="2">Uridine phosphorylase</fullName>
        <ecNumber evidence="1">2.4.2.3</ecNumber>
    </recommendedName>
</protein>
<dbReference type="EC" id="2.4.2.3" evidence="1"/>
<evidence type="ECO:0000313" key="5">
    <source>
        <dbReference type="EMBL" id="MBC8588675.1"/>
    </source>
</evidence>
<dbReference type="Proteomes" id="UP000601171">
    <property type="component" value="Unassembled WGS sequence"/>
</dbReference>